<sequence>MASAQTDPSDISDQDSALDEEQDEEQLNIKNQQLLEPHLLRPMTHAVHMVRYIIKLFEIHGQKLSRMQEQLIFSYHARPKSYSISKKESILCLAVSGLIGNVIAQGRTPSLVVDAQMLSNNDFIAISDRSAIIYSLIPNVRHQHFFPDYKNLMNKIKEYPFDTSIYTGLVFQNKQELDKEEEEYFKNKEEDQFMFNMQVSGIVPRNDGLSFVLPSTIGQSTLFGGIDGQFTQQYRKLHKEIHKYSDELASLATMALDLMSETNERLGKSKVSYSDSVSLIHETYHNELEDDQPTKSFEGENRIRFTDNSPYQMIQNWRHKAIMISSCCVTDYDFLQTLPEIKPFVLLSRRGWFASAVPIRYDQTPYRDLGMRTFSSAASLMSFGHSWINSQAQLFQDYDIFEGDAFRTYVQMEIEEELAETGTLMMIPSHPVMRYHTPIFPMRFGRFYNSEMLLGISPHPLQFENLRWRTLEPWQIRKVISLMGAEGDVRQRWKLSERERVRTQLNLPRPPDEEKAKQQITIFRQQEMEEQKKNIILMLKKFGNQEDEEKEKSKQLLIDEKDEKISTTTSTIQSKSNTQTSMNSYKSNINSMQSYIFPEVTGGHTELTIHQPTMSFLQEQMHPQYRRKNTILLTLTNDHLEHPIPLNSTQRAILQKRIPKDVY</sequence>
<evidence type="ECO:0000256" key="1">
    <source>
        <dbReference type="SAM" id="MobiDB-lite"/>
    </source>
</evidence>
<dbReference type="AlphaFoldDB" id="A0A5J4X7M3"/>
<feature type="region of interest" description="Disordered" evidence="1">
    <location>
        <begin position="1"/>
        <end position="25"/>
    </location>
</feature>
<feature type="compositionally biased region" description="Acidic residues" evidence="1">
    <location>
        <begin position="10"/>
        <end position="25"/>
    </location>
</feature>
<name>A0A5J4X7M3_9EUKA</name>
<proteinExistence type="predicted"/>
<dbReference type="Proteomes" id="UP000324800">
    <property type="component" value="Unassembled WGS sequence"/>
</dbReference>
<accession>A0A5J4X7M3</accession>
<reference evidence="2 3" key="1">
    <citation type="submission" date="2019-03" db="EMBL/GenBank/DDBJ databases">
        <title>Single cell metagenomics reveals metabolic interactions within the superorganism composed of flagellate Streblomastix strix and complex community of Bacteroidetes bacteria on its surface.</title>
        <authorList>
            <person name="Treitli S.C."/>
            <person name="Kolisko M."/>
            <person name="Husnik F."/>
            <person name="Keeling P."/>
            <person name="Hampl V."/>
        </authorList>
    </citation>
    <scope>NUCLEOTIDE SEQUENCE [LARGE SCALE GENOMIC DNA]</scope>
    <source>
        <strain evidence="2">ST1C</strain>
    </source>
</reference>
<dbReference type="EMBL" id="SNRW01000195">
    <property type="protein sequence ID" value="KAA6402726.1"/>
    <property type="molecule type" value="Genomic_DNA"/>
</dbReference>
<comment type="caution">
    <text evidence="2">The sequence shown here is derived from an EMBL/GenBank/DDBJ whole genome shotgun (WGS) entry which is preliminary data.</text>
</comment>
<evidence type="ECO:0000313" key="2">
    <source>
        <dbReference type="EMBL" id="KAA6402726.1"/>
    </source>
</evidence>
<gene>
    <name evidence="2" type="ORF">EZS28_001749</name>
</gene>
<evidence type="ECO:0000313" key="3">
    <source>
        <dbReference type="Proteomes" id="UP000324800"/>
    </source>
</evidence>
<organism evidence="2 3">
    <name type="scientific">Streblomastix strix</name>
    <dbReference type="NCBI Taxonomy" id="222440"/>
    <lineage>
        <taxon>Eukaryota</taxon>
        <taxon>Metamonada</taxon>
        <taxon>Preaxostyla</taxon>
        <taxon>Oxymonadida</taxon>
        <taxon>Streblomastigidae</taxon>
        <taxon>Streblomastix</taxon>
    </lineage>
</organism>
<protein>
    <submittedName>
        <fullName evidence="2">Uncharacterized protein</fullName>
    </submittedName>
</protein>